<protein>
    <submittedName>
        <fullName evidence="1">Uncharacterized protein</fullName>
    </submittedName>
</protein>
<comment type="caution">
    <text evidence="1">The sequence shown here is derived from an EMBL/GenBank/DDBJ whole genome shotgun (WGS) entry which is preliminary data.</text>
</comment>
<accession>A0ABR2BE37</accession>
<name>A0ABR2BE37_9ROSI</name>
<evidence type="ECO:0000313" key="2">
    <source>
        <dbReference type="Proteomes" id="UP001472677"/>
    </source>
</evidence>
<gene>
    <name evidence="1" type="ORF">V6N12_067351</name>
</gene>
<keyword evidence="2" id="KW-1185">Reference proteome</keyword>
<organism evidence="1 2">
    <name type="scientific">Hibiscus sabdariffa</name>
    <name type="common">roselle</name>
    <dbReference type="NCBI Taxonomy" id="183260"/>
    <lineage>
        <taxon>Eukaryota</taxon>
        <taxon>Viridiplantae</taxon>
        <taxon>Streptophyta</taxon>
        <taxon>Embryophyta</taxon>
        <taxon>Tracheophyta</taxon>
        <taxon>Spermatophyta</taxon>
        <taxon>Magnoliopsida</taxon>
        <taxon>eudicotyledons</taxon>
        <taxon>Gunneridae</taxon>
        <taxon>Pentapetalae</taxon>
        <taxon>rosids</taxon>
        <taxon>malvids</taxon>
        <taxon>Malvales</taxon>
        <taxon>Malvaceae</taxon>
        <taxon>Malvoideae</taxon>
        <taxon>Hibiscus</taxon>
    </lineage>
</organism>
<dbReference type="Proteomes" id="UP001472677">
    <property type="component" value="Unassembled WGS sequence"/>
</dbReference>
<sequence length="114" mass="12663">MAAPLSYSYHKNKFNIAAIVISSMLFLPSKPVVSGFPSYGMSDLGGKENLQVGSRPPRCLNKCSSCRPCMATLVIQPDHKKRFEASGHDDEGGDHDVYYHLSWKCKCGNKLYHP</sequence>
<dbReference type="EMBL" id="JBBPBM010000128">
    <property type="protein sequence ID" value="KAK8505384.1"/>
    <property type="molecule type" value="Genomic_DNA"/>
</dbReference>
<dbReference type="InterPro" id="IPR039455">
    <property type="entry name" value="EPFL"/>
</dbReference>
<dbReference type="Pfam" id="PF17181">
    <property type="entry name" value="EPF"/>
    <property type="match status" value="1"/>
</dbReference>
<evidence type="ECO:0000313" key="1">
    <source>
        <dbReference type="EMBL" id="KAK8505384.1"/>
    </source>
</evidence>
<dbReference type="PANTHER" id="PTHR33109">
    <property type="entry name" value="EPIDERMAL PATTERNING FACTOR-LIKE PROTEIN 4"/>
    <property type="match status" value="1"/>
</dbReference>
<dbReference type="PANTHER" id="PTHR33109:SF60">
    <property type="entry name" value="EPIDERMAL PATTERNING FACTOR-LIKE PROTEIN 8"/>
    <property type="match status" value="1"/>
</dbReference>
<proteinExistence type="predicted"/>
<reference evidence="1 2" key="1">
    <citation type="journal article" date="2024" name="G3 (Bethesda)">
        <title>Genome assembly of Hibiscus sabdariffa L. provides insights into metabolisms of medicinal natural products.</title>
        <authorList>
            <person name="Kim T."/>
        </authorList>
    </citation>
    <scope>NUCLEOTIDE SEQUENCE [LARGE SCALE GENOMIC DNA]</scope>
    <source>
        <strain evidence="1">TK-2024</strain>
        <tissue evidence="1">Old leaves</tissue>
    </source>
</reference>